<keyword evidence="2" id="KW-0812">Transmembrane</keyword>
<comment type="caution">
    <text evidence="4">The sequence shown here is derived from an EMBL/GenBank/DDBJ whole genome shotgun (WGS) entry which is preliminary data.</text>
</comment>
<evidence type="ECO:0000256" key="1">
    <source>
        <dbReference type="SAM" id="Coils"/>
    </source>
</evidence>
<dbReference type="RefSeq" id="WP_183603018.1">
    <property type="nucleotide sequence ID" value="NZ_JACHXK010000015.1"/>
</dbReference>
<name>A0A7W5B2D9_9BACL</name>
<keyword evidence="2" id="KW-0472">Membrane</keyword>
<dbReference type="AlphaFoldDB" id="A0A7W5B2D9"/>
<keyword evidence="2" id="KW-1133">Transmembrane helix</keyword>
<feature type="transmembrane region" description="Helical" evidence="2">
    <location>
        <begin position="108"/>
        <end position="129"/>
    </location>
</feature>
<proteinExistence type="predicted"/>
<evidence type="ECO:0000313" key="4">
    <source>
        <dbReference type="EMBL" id="MBB3112914.1"/>
    </source>
</evidence>
<dbReference type="Proteomes" id="UP000570361">
    <property type="component" value="Unassembled WGS sequence"/>
</dbReference>
<organism evidence="4 5">
    <name type="scientific">Paenibacillus phyllosphaerae</name>
    <dbReference type="NCBI Taxonomy" id="274593"/>
    <lineage>
        <taxon>Bacteria</taxon>
        <taxon>Bacillati</taxon>
        <taxon>Bacillota</taxon>
        <taxon>Bacilli</taxon>
        <taxon>Bacillales</taxon>
        <taxon>Paenibacillaceae</taxon>
        <taxon>Paenibacillus</taxon>
    </lineage>
</organism>
<evidence type="ECO:0000256" key="3">
    <source>
        <dbReference type="SAM" id="SignalP"/>
    </source>
</evidence>
<keyword evidence="5" id="KW-1185">Reference proteome</keyword>
<sequence length="147" mass="16797">MAAVLLGGLLAFGSPSADANVIDRFKDIYNAPEKLDELQSEFAKAQAALDKAEEQAQEYAQKQLELAEQNEAYRQQNEALLQQNQELLQRLDQLQNDQSERTRFYRKIAASVLVFAGMGLLYIISVRVWRYLAWRRHHRNAADGEGQ</sequence>
<feature type="coiled-coil region" evidence="1">
    <location>
        <begin position="35"/>
        <end position="97"/>
    </location>
</feature>
<keyword evidence="1" id="KW-0175">Coiled coil</keyword>
<feature type="chain" id="PRO_5039334497" evidence="3">
    <location>
        <begin position="20"/>
        <end position="147"/>
    </location>
</feature>
<accession>A0A7W5B2D9</accession>
<keyword evidence="3" id="KW-0732">Signal</keyword>
<protein>
    <submittedName>
        <fullName evidence="4">Septal ring factor EnvC (AmiA/AmiB activator)</fullName>
    </submittedName>
</protein>
<reference evidence="4 5" key="1">
    <citation type="submission" date="2020-08" db="EMBL/GenBank/DDBJ databases">
        <title>Genomic Encyclopedia of Type Strains, Phase III (KMG-III): the genomes of soil and plant-associated and newly described type strains.</title>
        <authorList>
            <person name="Whitman W."/>
        </authorList>
    </citation>
    <scope>NUCLEOTIDE SEQUENCE [LARGE SCALE GENOMIC DNA]</scope>
    <source>
        <strain evidence="4 5">CECT 5862</strain>
    </source>
</reference>
<dbReference type="EMBL" id="JACHXK010000015">
    <property type="protein sequence ID" value="MBB3112914.1"/>
    <property type="molecule type" value="Genomic_DNA"/>
</dbReference>
<evidence type="ECO:0000313" key="5">
    <source>
        <dbReference type="Proteomes" id="UP000570361"/>
    </source>
</evidence>
<feature type="signal peptide" evidence="3">
    <location>
        <begin position="1"/>
        <end position="19"/>
    </location>
</feature>
<gene>
    <name evidence="4" type="ORF">FHS18_005016</name>
</gene>
<evidence type="ECO:0000256" key="2">
    <source>
        <dbReference type="SAM" id="Phobius"/>
    </source>
</evidence>